<comment type="caution">
    <text evidence="1">The sequence shown here is derived from an EMBL/GenBank/DDBJ whole genome shotgun (WGS) entry which is preliminary data.</text>
</comment>
<feature type="non-terminal residue" evidence="1">
    <location>
        <position position="17"/>
    </location>
</feature>
<dbReference type="EMBL" id="LXQA010476116">
    <property type="protein sequence ID" value="MCI54232.1"/>
    <property type="molecule type" value="Genomic_DNA"/>
</dbReference>
<reference evidence="1 2" key="1">
    <citation type="journal article" date="2018" name="Front. Plant Sci.">
        <title>Red Clover (Trifolium pratense) and Zigzag Clover (T. medium) - A Picture of Genomic Similarities and Differences.</title>
        <authorList>
            <person name="Dluhosova J."/>
            <person name="Istvanek J."/>
            <person name="Nedelnik J."/>
            <person name="Repkova J."/>
        </authorList>
    </citation>
    <scope>NUCLEOTIDE SEQUENCE [LARGE SCALE GENOMIC DNA]</scope>
    <source>
        <strain evidence="2">cv. 10/8</strain>
        <tissue evidence="1">Leaf</tissue>
    </source>
</reference>
<sequence length="17" mass="1731">MSAALDDKTAVKAIPLS</sequence>
<organism evidence="1 2">
    <name type="scientific">Trifolium medium</name>
    <dbReference type="NCBI Taxonomy" id="97028"/>
    <lineage>
        <taxon>Eukaryota</taxon>
        <taxon>Viridiplantae</taxon>
        <taxon>Streptophyta</taxon>
        <taxon>Embryophyta</taxon>
        <taxon>Tracheophyta</taxon>
        <taxon>Spermatophyta</taxon>
        <taxon>Magnoliopsida</taxon>
        <taxon>eudicotyledons</taxon>
        <taxon>Gunneridae</taxon>
        <taxon>Pentapetalae</taxon>
        <taxon>rosids</taxon>
        <taxon>fabids</taxon>
        <taxon>Fabales</taxon>
        <taxon>Fabaceae</taxon>
        <taxon>Papilionoideae</taxon>
        <taxon>50 kb inversion clade</taxon>
        <taxon>NPAAA clade</taxon>
        <taxon>Hologalegina</taxon>
        <taxon>IRL clade</taxon>
        <taxon>Trifolieae</taxon>
        <taxon>Trifolium</taxon>
    </lineage>
</organism>
<evidence type="ECO:0000313" key="2">
    <source>
        <dbReference type="Proteomes" id="UP000265520"/>
    </source>
</evidence>
<dbReference type="Proteomes" id="UP000265520">
    <property type="component" value="Unassembled WGS sequence"/>
</dbReference>
<accession>A0A392T0D0</accession>
<evidence type="ECO:0000313" key="1">
    <source>
        <dbReference type="EMBL" id="MCI54232.1"/>
    </source>
</evidence>
<dbReference type="AlphaFoldDB" id="A0A392T0D0"/>
<proteinExistence type="predicted"/>
<keyword evidence="2" id="KW-1185">Reference proteome</keyword>
<protein>
    <submittedName>
        <fullName evidence="1">Uncharacterized protein</fullName>
    </submittedName>
</protein>
<name>A0A392T0D0_9FABA</name>